<dbReference type="GO" id="GO:0016500">
    <property type="term" value="F:protein-hormone receptor activity"/>
    <property type="evidence" value="ECO:0007669"/>
    <property type="project" value="InterPro"/>
</dbReference>
<dbReference type="PROSITE" id="PS50262">
    <property type="entry name" value="G_PROTEIN_RECEP_F1_2"/>
    <property type="match status" value="1"/>
</dbReference>
<feature type="transmembrane region" description="Helical" evidence="7">
    <location>
        <begin position="303"/>
        <end position="324"/>
    </location>
</feature>
<feature type="non-terminal residue" evidence="9">
    <location>
        <position position="1"/>
    </location>
</feature>
<name>A0A8S4A2J9_9EUPU</name>
<reference evidence="9" key="1">
    <citation type="submission" date="2021-04" db="EMBL/GenBank/DDBJ databases">
        <authorList>
            <consortium name="Molecular Ecology Group"/>
        </authorList>
    </citation>
    <scope>NUCLEOTIDE SEQUENCE</scope>
</reference>
<dbReference type="EMBL" id="CAJHNH020007335">
    <property type="protein sequence ID" value="CAG5134572.1"/>
    <property type="molecule type" value="Genomic_DNA"/>
</dbReference>
<feature type="transmembrane region" description="Helical" evidence="7">
    <location>
        <begin position="109"/>
        <end position="132"/>
    </location>
</feature>
<dbReference type="PRINTS" id="PR00373">
    <property type="entry name" value="GLYCHORMONER"/>
</dbReference>
<feature type="transmembrane region" description="Helical" evidence="7">
    <location>
        <begin position="195"/>
        <end position="217"/>
    </location>
</feature>
<keyword evidence="10" id="KW-1185">Reference proteome</keyword>
<evidence type="ECO:0000259" key="8">
    <source>
        <dbReference type="PROSITE" id="PS50262"/>
    </source>
</evidence>
<evidence type="ECO:0000256" key="6">
    <source>
        <dbReference type="ARBA" id="ARBA00023136"/>
    </source>
</evidence>
<feature type="transmembrane region" description="Helical" evidence="7">
    <location>
        <begin position="152"/>
        <end position="174"/>
    </location>
</feature>
<comment type="caution">
    <text evidence="9">The sequence shown here is derived from an EMBL/GenBank/DDBJ whole genome shotgun (WGS) entry which is preliminary data.</text>
</comment>
<accession>A0A8S4A2J9</accession>
<dbReference type="PRINTS" id="PR00237">
    <property type="entry name" value="GPCRRHODOPSN"/>
</dbReference>
<dbReference type="GO" id="GO:0005886">
    <property type="term" value="C:plasma membrane"/>
    <property type="evidence" value="ECO:0007669"/>
    <property type="project" value="TreeGrafter"/>
</dbReference>
<keyword evidence="5 7" id="KW-1133">Transmembrane helix</keyword>
<dbReference type="GO" id="GO:0009755">
    <property type="term" value="P:hormone-mediated signaling pathway"/>
    <property type="evidence" value="ECO:0007669"/>
    <property type="project" value="TreeGrafter"/>
</dbReference>
<dbReference type="InterPro" id="IPR002131">
    <property type="entry name" value="Gphrmn_rcpt_fam"/>
</dbReference>
<dbReference type="Proteomes" id="UP000678393">
    <property type="component" value="Unassembled WGS sequence"/>
</dbReference>
<keyword evidence="6 7" id="KW-0472">Membrane</keyword>
<proteinExistence type="predicted"/>
<evidence type="ECO:0000256" key="1">
    <source>
        <dbReference type="ARBA" id="ARBA00004370"/>
    </source>
</evidence>
<feature type="transmembrane region" description="Helical" evidence="7">
    <location>
        <begin position="77"/>
        <end position="97"/>
    </location>
</feature>
<dbReference type="SUPFAM" id="SSF81321">
    <property type="entry name" value="Family A G protein-coupled receptor-like"/>
    <property type="match status" value="1"/>
</dbReference>
<comment type="subcellular location">
    <subcellularLocation>
        <location evidence="1">Membrane</location>
    </subcellularLocation>
</comment>
<dbReference type="PANTHER" id="PTHR24372">
    <property type="entry name" value="GLYCOPROTEIN HORMONE RECEPTOR"/>
    <property type="match status" value="1"/>
</dbReference>
<gene>
    <name evidence="9" type="ORF">CUNI_LOCUS20130</name>
</gene>
<evidence type="ECO:0000256" key="7">
    <source>
        <dbReference type="SAM" id="Phobius"/>
    </source>
</evidence>
<evidence type="ECO:0000313" key="9">
    <source>
        <dbReference type="EMBL" id="CAG5134572.1"/>
    </source>
</evidence>
<dbReference type="PROSITE" id="PS00237">
    <property type="entry name" value="G_PROTEIN_RECEP_F1_1"/>
    <property type="match status" value="1"/>
</dbReference>
<dbReference type="GO" id="GO:0008528">
    <property type="term" value="F:G protein-coupled peptide receptor activity"/>
    <property type="evidence" value="ECO:0007669"/>
    <property type="project" value="TreeGrafter"/>
</dbReference>
<evidence type="ECO:0000256" key="4">
    <source>
        <dbReference type="ARBA" id="ARBA00022737"/>
    </source>
</evidence>
<protein>
    <recommendedName>
        <fullName evidence="8">G-protein coupled receptors family 1 profile domain-containing protein</fullName>
    </recommendedName>
</protein>
<dbReference type="CDD" id="cd15136">
    <property type="entry name" value="7tmA_Glyco_hormone_R"/>
    <property type="match status" value="1"/>
</dbReference>
<dbReference type="Pfam" id="PF00001">
    <property type="entry name" value="7tm_1"/>
    <property type="match status" value="1"/>
</dbReference>
<evidence type="ECO:0000256" key="5">
    <source>
        <dbReference type="ARBA" id="ARBA00022989"/>
    </source>
</evidence>
<evidence type="ECO:0000313" key="10">
    <source>
        <dbReference type="Proteomes" id="UP000678393"/>
    </source>
</evidence>
<evidence type="ECO:0000256" key="3">
    <source>
        <dbReference type="ARBA" id="ARBA00022692"/>
    </source>
</evidence>
<dbReference type="Gene3D" id="1.20.1070.10">
    <property type="entry name" value="Rhodopsin 7-helix transmembrane proteins"/>
    <property type="match status" value="1"/>
</dbReference>
<dbReference type="OrthoDB" id="1883493at2759"/>
<dbReference type="PANTHER" id="PTHR24372:SF82">
    <property type="entry name" value="RICKETS"/>
    <property type="match status" value="1"/>
</dbReference>
<dbReference type="InterPro" id="IPR017452">
    <property type="entry name" value="GPCR_Rhodpsn_7TM"/>
</dbReference>
<evidence type="ECO:0000256" key="2">
    <source>
        <dbReference type="ARBA" id="ARBA00022614"/>
    </source>
</evidence>
<feature type="domain" description="G-protein coupled receptors family 1 profile" evidence="8">
    <location>
        <begin position="88"/>
        <end position="353"/>
    </location>
</feature>
<organism evidence="9 10">
    <name type="scientific">Candidula unifasciata</name>
    <dbReference type="NCBI Taxonomy" id="100452"/>
    <lineage>
        <taxon>Eukaryota</taxon>
        <taxon>Metazoa</taxon>
        <taxon>Spiralia</taxon>
        <taxon>Lophotrochozoa</taxon>
        <taxon>Mollusca</taxon>
        <taxon>Gastropoda</taxon>
        <taxon>Heterobranchia</taxon>
        <taxon>Euthyneura</taxon>
        <taxon>Panpulmonata</taxon>
        <taxon>Eupulmonata</taxon>
        <taxon>Stylommatophora</taxon>
        <taxon>Helicina</taxon>
        <taxon>Helicoidea</taxon>
        <taxon>Geomitridae</taxon>
        <taxon>Candidula</taxon>
    </lineage>
</organism>
<keyword evidence="2" id="KW-0433">Leucine-rich repeat</keyword>
<keyword evidence="4" id="KW-0677">Repeat</keyword>
<dbReference type="AlphaFoldDB" id="A0A8S4A2J9"/>
<feature type="transmembrane region" description="Helical" evidence="7">
    <location>
        <begin position="282"/>
        <end position="297"/>
    </location>
</feature>
<feature type="transmembrane region" description="Helical" evidence="7">
    <location>
        <begin position="237"/>
        <end position="261"/>
    </location>
</feature>
<sequence length="387" mass="43640">SISQDSVGVLESLFPHSLETTKYQMDTAGNTHLADYHNRASSKLKFTISKSGISCKPLPGPFQPCDDLFDWWSLRCGIWLVFMLALLGNGAVFFVSVTSKSKMDVTRFLICNLAVADFFMGIYLGILATMDASTFGHFRKYGVKWQRSTGCIVAGTLGVLSSELSVFTLTVITLERFYAITHAMQLNKRLSLKCAGFVMLFGWIWSFGLAILPLFGISDYRKFAVCLPFEIEDPISKSYVCFLLVFNGIAFFIIMSCYLIMYISIRRSQTWNSNDTRVAKRMALLVFTGILYTYIVFKKTENFFLFVDLLCWAPIAVLSLAAAFGKNLVHLNAAKVLTIFVLPLNSCANPFLYAFFTKQFKKDCVFLCRRLEGSLAKHFSQVQLQLV</sequence>
<feature type="transmembrane region" description="Helical" evidence="7">
    <location>
        <begin position="336"/>
        <end position="356"/>
    </location>
</feature>
<dbReference type="InterPro" id="IPR000276">
    <property type="entry name" value="GPCR_Rhodpsn"/>
</dbReference>
<dbReference type="GO" id="GO:0007189">
    <property type="term" value="P:adenylate cyclase-activating G protein-coupled receptor signaling pathway"/>
    <property type="evidence" value="ECO:0007669"/>
    <property type="project" value="TreeGrafter"/>
</dbReference>
<keyword evidence="3 7" id="KW-0812">Transmembrane</keyword>